<name>A0A4Y2VDQ5_ARAVE</name>
<dbReference type="GO" id="GO:0071897">
    <property type="term" value="P:DNA biosynthetic process"/>
    <property type="evidence" value="ECO:0007669"/>
    <property type="project" value="UniProtKB-ARBA"/>
</dbReference>
<evidence type="ECO:0000313" key="2">
    <source>
        <dbReference type="EMBL" id="GBO23413.1"/>
    </source>
</evidence>
<proteinExistence type="predicted"/>
<dbReference type="Pfam" id="PF07727">
    <property type="entry name" value="RVT_2"/>
    <property type="match status" value="1"/>
</dbReference>
<reference evidence="2 3" key="1">
    <citation type="journal article" date="2019" name="Sci. Rep.">
        <title>Orb-weaving spider Araneus ventricosus genome elucidates the spidroin gene catalogue.</title>
        <authorList>
            <person name="Kono N."/>
            <person name="Nakamura H."/>
            <person name="Ohtoshi R."/>
            <person name="Moran D.A.P."/>
            <person name="Shinohara A."/>
            <person name="Yoshida Y."/>
            <person name="Fujiwara M."/>
            <person name="Mori M."/>
            <person name="Tomita M."/>
            <person name="Arakawa K."/>
        </authorList>
    </citation>
    <scope>NUCLEOTIDE SEQUENCE [LARGE SCALE GENOMIC DNA]</scope>
</reference>
<dbReference type="OrthoDB" id="6436874at2759"/>
<feature type="domain" description="Reverse transcriptase Ty1/copia-type" evidence="1">
    <location>
        <begin position="64"/>
        <end position="238"/>
    </location>
</feature>
<dbReference type="CDD" id="cd09272">
    <property type="entry name" value="RNase_HI_RT_Ty1"/>
    <property type="match status" value="1"/>
</dbReference>
<evidence type="ECO:0000313" key="3">
    <source>
        <dbReference type="Proteomes" id="UP000499080"/>
    </source>
</evidence>
<sequence length="477" mass="53720">MGVWRFTTSAEEYSNSADGYNTADEDGVNRFSRRMVEGDEKHSALPTRTSELLSSKATYPNSIYDWEIDQLDAVMAFVQGTLDEEIYMKIPEGLNEYYQENLEGKVLKLNKALDGLKQSGRFWYQMLENGLVEMGFRQSSFDSCAYIKVDQNKDIVIVTIYVDDLLIFSNSVKLKNWVKEQLKSTFKMKDLGTASYCLGIKIERDRKNGSVSLNQTQYVEGVLHRYNMHESHPVTTPLDTNKSITKSVNNMEDLTRVPYQTAVGNLLYAAQATRPDIGYAVNLLCQFCSNPSRTHWTAVKRIMMYLRGTAETTLNYSRNNGDAVIGYCDSNYGGDIADRRSTTGYVFTIGGGAVSWCSKRQPTVATSTTEAEYMALSAAVKEAMWLNKIVTDIELSHIKTIPVHCDNNGAINLSKNNMYHARSKHIDIQHHFVREVIKNGHITAKSMPTASMTADFLTKSVQRSKHETCAQSMGLKL</sequence>
<dbReference type="InterPro" id="IPR043502">
    <property type="entry name" value="DNA/RNA_pol_sf"/>
</dbReference>
<comment type="caution">
    <text evidence="2">The sequence shown here is derived from an EMBL/GenBank/DDBJ whole genome shotgun (WGS) entry which is preliminary data.</text>
</comment>
<accession>A0A4Y2VDQ5</accession>
<dbReference type="EMBL" id="BGPR01046467">
    <property type="protein sequence ID" value="GBO23413.1"/>
    <property type="molecule type" value="Genomic_DNA"/>
</dbReference>
<dbReference type="SUPFAM" id="SSF56672">
    <property type="entry name" value="DNA/RNA polymerases"/>
    <property type="match status" value="1"/>
</dbReference>
<dbReference type="PANTHER" id="PTHR11439">
    <property type="entry name" value="GAG-POL-RELATED RETROTRANSPOSON"/>
    <property type="match status" value="1"/>
</dbReference>
<gene>
    <name evidence="2" type="primary">POLX_1860</name>
    <name evidence="2" type="ORF">AVEN_11982_1</name>
</gene>
<evidence type="ECO:0000259" key="1">
    <source>
        <dbReference type="Pfam" id="PF07727"/>
    </source>
</evidence>
<dbReference type="Proteomes" id="UP000499080">
    <property type="component" value="Unassembled WGS sequence"/>
</dbReference>
<dbReference type="InterPro" id="IPR013103">
    <property type="entry name" value="RVT_2"/>
</dbReference>
<dbReference type="AlphaFoldDB" id="A0A4Y2VDQ5"/>
<keyword evidence="3" id="KW-1185">Reference proteome</keyword>
<dbReference type="PANTHER" id="PTHR11439:SF483">
    <property type="entry name" value="PEPTIDE SYNTHASE GLIP-LIKE, PUTATIVE (AFU_ORTHOLOGUE AFUA_3G12920)-RELATED"/>
    <property type="match status" value="1"/>
</dbReference>
<organism evidence="2 3">
    <name type="scientific">Araneus ventricosus</name>
    <name type="common">Orbweaver spider</name>
    <name type="synonym">Epeira ventricosa</name>
    <dbReference type="NCBI Taxonomy" id="182803"/>
    <lineage>
        <taxon>Eukaryota</taxon>
        <taxon>Metazoa</taxon>
        <taxon>Ecdysozoa</taxon>
        <taxon>Arthropoda</taxon>
        <taxon>Chelicerata</taxon>
        <taxon>Arachnida</taxon>
        <taxon>Araneae</taxon>
        <taxon>Araneomorphae</taxon>
        <taxon>Entelegynae</taxon>
        <taxon>Araneoidea</taxon>
        <taxon>Araneidae</taxon>
        <taxon>Araneus</taxon>
    </lineage>
</organism>
<protein>
    <submittedName>
        <fullName evidence="2">Retrovirus-related Pol polyprotein from transposon TNT 1-94</fullName>
    </submittedName>
</protein>